<organism evidence="1 2">
    <name type="scientific">Fervidibacillus albus</name>
    <dbReference type="NCBI Taxonomy" id="2980026"/>
    <lineage>
        <taxon>Bacteria</taxon>
        <taxon>Bacillati</taxon>
        <taxon>Bacillota</taxon>
        <taxon>Bacilli</taxon>
        <taxon>Bacillales</taxon>
        <taxon>Bacillaceae</taxon>
        <taxon>Fervidibacillus</taxon>
    </lineage>
</organism>
<sequence>MAKIESNSTIIYLFVNRHDHYVVSHGISFQDFVWNLNIPLRHILLLSNRFDESEYHLHTQLDYVSSDQLPNLLKKDARQFGDFCWVDFEDVFDLDELDGHELAELLYLGHMKRHLVSPFYKKLNNRFAYLTSNDGWMNKIYFQNWNDFYTCLGSMIPYKMKGIQLNGLFGAFRKKKEYPFIEKVILQQLNSLMTEGLVISFQSVSPSRNQLAFPFFVVGDFYDMEEMLENYHSLSKPKGYLLFDKKAKIWSVSFEN</sequence>
<protein>
    <recommendedName>
        <fullName evidence="3">Oxalate:formate antiporter</fullName>
    </recommendedName>
</protein>
<dbReference type="RefSeq" id="WP_275417038.1">
    <property type="nucleotide sequence ID" value="NZ_CP106878.1"/>
</dbReference>
<reference evidence="1" key="1">
    <citation type="submission" date="2022-09" db="EMBL/GenBank/DDBJ databases">
        <title>Complete Genomes of Fervidibacillus albus and Fervidibacillus halotolerans isolated from tidal flat sediments.</title>
        <authorList>
            <person name="Kwon K.K."/>
            <person name="Yang S.-H."/>
            <person name="Park M.J."/>
            <person name="Oh H.-M."/>
        </authorList>
    </citation>
    <scope>NUCLEOTIDE SEQUENCE</scope>
    <source>
        <strain evidence="1">MEBiC13591</strain>
    </source>
</reference>
<dbReference type="KEGG" id="faf:OE104_11865"/>
<evidence type="ECO:0000313" key="1">
    <source>
        <dbReference type="EMBL" id="WAA09256.1"/>
    </source>
</evidence>
<gene>
    <name evidence="1" type="ORF">OE104_11865</name>
</gene>
<proteinExistence type="predicted"/>
<dbReference type="Proteomes" id="UP001164718">
    <property type="component" value="Chromosome"/>
</dbReference>
<keyword evidence="2" id="KW-1185">Reference proteome</keyword>
<name>A0A9E8RVA7_9BACI</name>
<dbReference type="AlphaFoldDB" id="A0A9E8RVA7"/>
<evidence type="ECO:0000313" key="2">
    <source>
        <dbReference type="Proteomes" id="UP001164718"/>
    </source>
</evidence>
<evidence type="ECO:0008006" key="3">
    <source>
        <dbReference type="Google" id="ProtNLM"/>
    </source>
</evidence>
<dbReference type="EMBL" id="CP106878">
    <property type="protein sequence ID" value="WAA09256.1"/>
    <property type="molecule type" value="Genomic_DNA"/>
</dbReference>
<accession>A0A9E8RVA7</accession>